<evidence type="ECO:0000313" key="2">
    <source>
        <dbReference type="EMBL" id="GAA4361009.1"/>
    </source>
</evidence>
<feature type="domain" description="Glycosyltransferase 2-like" evidence="1">
    <location>
        <begin position="33"/>
        <end position="196"/>
    </location>
</feature>
<gene>
    <name evidence="2" type="ORF">GCM10023185_27840</name>
</gene>
<dbReference type="SUPFAM" id="SSF53448">
    <property type="entry name" value="Nucleotide-diphospho-sugar transferases"/>
    <property type="match status" value="1"/>
</dbReference>
<evidence type="ECO:0000259" key="1">
    <source>
        <dbReference type="Pfam" id="PF00535"/>
    </source>
</evidence>
<sequence>MPAGYAVAALANLAGGKLFSGFMSQLPASPRVSVIIPAHNEADAIGLVLAEIPAGLVQEVVVVDNNSTDNTSAAAAAAGATVLREPRPGYGYACLAGMAHCYAAPIVPVPDIIVFLDGDHSDYPADLPDLLAPLLRGEADLVIGSRALGQRESGALLPQQVFGNWLATRLLRLRYGGQFTDLGPFRAVRTTALQQLGMADKTYGWTVEMQIKAARQGLRIVEVPVRYRRRIGTSKVSGTIRGTLGAGYKILWTIYRYW</sequence>
<keyword evidence="3" id="KW-1185">Reference proteome</keyword>
<dbReference type="Gene3D" id="3.90.550.10">
    <property type="entry name" value="Spore Coat Polysaccharide Biosynthesis Protein SpsA, Chain A"/>
    <property type="match status" value="1"/>
</dbReference>
<dbReference type="InterPro" id="IPR029044">
    <property type="entry name" value="Nucleotide-diphossugar_trans"/>
</dbReference>
<dbReference type="InterPro" id="IPR050256">
    <property type="entry name" value="Glycosyltransferase_2"/>
</dbReference>
<comment type="caution">
    <text evidence="2">The sequence shown here is derived from an EMBL/GenBank/DDBJ whole genome shotgun (WGS) entry which is preliminary data.</text>
</comment>
<organism evidence="2 3">
    <name type="scientific">Hymenobacter saemangeumensis</name>
    <dbReference type="NCBI Taxonomy" id="1084522"/>
    <lineage>
        <taxon>Bacteria</taxon>
        <taxon>Pseudomonadati</taxon>
        <taxon>Bacteroidota</taxon>
        <taxon>Cytophagia</taxon>
        <taxon>Cytophagales</taxon>
        <taxon>Hymenobacteraceae</taxon>
        <taxon>Hymenobacter</taxon>
    </lineage>
</organism>
<dbReference type="Proteomes" id="UP001501153">
    <property type="component" value="Unassembled WGS sequence"/>
</dbReference>
<protein>
    <submittedName>
        <fullName evidence="2">Glycosyltransferase family 2 protein</fullName>
    </submittedName>
</protein>
<dbReference type="InterPro" id="IPR001173">
    <property type="entry name" value="Glyco_trans_2-like"/>
</dbReference>
<dbReference type="PANTHER" id="PTHR48090:SF7">
    <property type="entry name" value="RFBJ PROTEIN"/>
    <property type="match status" value="1"/>
</dbReference>
<evidence type="ECO:0000313" key="3">
    <source>
        <dbReference type="Proteomes" id="UP001501153"/>
    </source>
</evidence>
<proteinExistence type="predicted"/>
<dbReference type="EMBL" id="BAABGZ010000056">
    <property type="protein sequence ID" value="GAA4361009.1"/>
    <property type="molecule type" value="Genomic_DNA"/>
</dbReference>
<reference evidence="3" key="1">
    <citation type="journal article" date="2019" name="Int. J. Syst. Evol. Microbiol.">
        <title>The Global Catalogue of Microorganisms (GCM) 10K type strain sequencing project: providing services to taxonomists for standard genome sequencing and annotation.</title>
        <authorList>
            <consortium name="The Broad Institute Genomics Platform"/>
            <consortium name="The Broad Institute Genome Sequencing Center for Infectious Disease"/>
            <person name="Wu L."/>
            <person name="Ma J."/>
        </authorList>
    </citation>
    <scope>NUCLEOTIDE SEQUENCE [LARGE SCALE GENOMIC DNA]</scope>
    <source>
        <strain evidence="3">JCM 17923</strain>
    </source>
</reference>
<dbReference type="Pfam" id="PF00535">
    <property type="entry name" value="Glycos_transf_2"/>
    <property type="match status" value="1"/>
</dbReference>
<dbReference type="PANTHER" id="PTHR48090">
    <property type="entry name" value="UNDECAPRENYL-PHOSPHATE 4-DEOXY-4-FORMAMIDO-L-ARABINOSE TRANSFERASE-RELATED"/>
    <property type="match status" value="1"/>
</dbReference>
<dbReference type="CDD" id="cd04179">
    <property type="entry name" value="DPM_DPG-synthase_like"/>
    <property type="match status" value="1"/>
</dbReference>
<name>A0ABP8IK74_9BACT</name>
<accession>A0ABP8IK74</accession>